<dbReference type="InterPro" id="IPR003340">
    <property type="entry name" value="B3_DNA-bd"/>
</dbReference>
<evidence type="ECO:0000313" key="9">
    <source>
        <dbReference type="Proteomes" id="UP000325577"/>
    </source>
</evidence>
<feature type="region of interest" description="Disordered" evidence="6">
    <location>
        <begin position="128"/>
        <end position="159"/>
    </location>
</feature>
<feature type="region of interest" description="Disordered" evidence="6">
    <location>
        <begin position="323"/>
        <end position="343"/>
    </location>
</feature>
<dbReference type="GO" id="GO:0003677">
    <property type="term" value="F:DNA binding"/>
    <property type="evidence" value="ECO:0007669"/>
    <property type="project" value="UniProtKB-KW"/>
</dbReference>
<dbReference type="SMART" id="SM01019">
    <property type="entry name" value="B3"/>
    <property type="match status" value="1"/>
</dbReference>
<keyword evidence="9" id="KW-1185">Reference proteome</keyword>
<feature type="domain" description="TF-B3" evidence="7">
    <location>
        <begin position="596"/>
        <end position="661"/>
    </location>
</feature>
<dbReference type="Pfam" id="PF02362">
    <property type="entry name" value="B3"/>
    <property type="match status" value="1"/>
</dbReference>
<name>A0A5J5BJZ5_9ASTE</name>
<evidence type="ECO:0000313" key="8">
    <source>
        <dbReference type="EMBL" id="KAA8543455.1"/>
    </source>
</evidence>
<dbReference type="PROSITE" id="PS50863">
    <property type="entry name" value="B3"/>
    <property type="match status" value="1"/>
</dbReference>
<evidence type="ECO:0000259" key="7">
    <source>
        <dbReference type="PROSITE" id="PS50863"/>
    </source>
</evidence>
<dbReference type="InterPro" id="IPR015300">
    <property type="entry name" value="DNA-bd_pseudobarrel_sf"/>
</dbReference>
<feature type="compositionally biased region" description="Basic and acidic residues" evidence="6">
    <location>
        <begin position="128"/>
        <end position="141"/>
    </location>
</feature>
<feature type="region of interest" description="Disordered" evidence="6">
    <location>
        <begin position="542"/>
        <end position="563"/>
    </location>
</feature>
<evidence type="ECO:0000256" key="6">
    <source>
        <dbReference type="SAM" id="MobiDB-lite"/>
    </source>
</evidence>
<dbReference type="OrthoDB" id="757982at2759"/>
<dbReference type="PANTHER" id="PTHR31140">
    <property type="entry name" value="B3 DOMAIN-CONTAINING TRANSCRIPTION FACTOR ABI3"/>
    <property type="match status" value="1"/>
</dbReference>
<proteinExistence type="predicted"/>
<keyword evidence="5" id="KW-0539">Nucleus</keyword>
<organism evidence="8 9">
    <name type="scientific">Nyssa sinensis</name>
    <dbReference type="NCBI Taxonomy" id="561372"/>
    <lineage>
        <taxon>Eukaryota</taxon>
        <taxon>Viridiplantae</taxon>
        <taxon>Streptophyta</taxon>
        <taxon>Embryophyta</taxon>
        <taxon>Tracheophyta</taxon>
        <taxon>Spermatophyta</taxon>
        <taxon>Magnoliopsida</taxon>
        <taxon>eudicotyledons</taxon>
        <taxon>Gunneridae</taxon>
        <taxon>Pentapetalae</taxon>
        <taxon>asterids</taxon>
        <taxon>Cornales</taxon>
        <taxon>Nyssaceae</taxon>
        <taxon>Nyssa</taxon>
    </lineage>
</organism>
<gene>
    <name evidence="8" type="ORF">F0562_021050</name>
</gene>
<feature type="region of interest" description="Disordered" evidence="6">
    <location>
        <begin position="196"/>
        <end position="221"/>
    </location>
</feature>
<evidence type="ECO:0000256" key="2">
    <source>
        <dbReference type="ARBA" id="ARBA00023015"/>
    </source>
</evidence>
<feature type="region of interest" description="Disordered" evidence="6">
    <location>
        <begin position="661"/>
        <end position="699"/>
    </location>
</feature>
<sequence>MDMGPHDEDLHAGDGDGFEEKLALQDPTGFDVVEEEEGMGDGGGGGGSREIWLERQHDQDLLEVNDASMFYTDFLPLPDFPCMSSSSSSSSTRAPAKTIASRSTSSSASASSSAASWAVLKSDAEDYAEKKSHHNQSDRVDTPAAALSSTASMEALPPSDDCIGDVDCMDVMETFGYMDLIEYTNDVNWDPSSIFQSENAQEETQSQQEQSQQQQPQQYQQGNEHYVFQGNNEAVQEERPLDELGIVFFEWLKSNKEYISAEDMRSIKLKRATVECASKRLGSTKEGRKQLLKLILEWVEQYQLQKKRMREAEASQLANYQDHQEHFQNPNPNPNLNCNSIPPDPSTCFPPTPWMPPQIQPPYVGDPASVVAAPPAFPIVAYMGDPYSNGAAVSPFNQTINGHPYSTEYHMLDPAQTWSQAQFALPAQYSFGDNNNLPSAQPHPQALAGYGNQYPYQYYNGNGEKLVRLGSSATKEARKKRMARQRRFFWHHRHQNHHNHQNQQQNQTADQHAGLGSDNCTNTAQANSGNWVYWPSGATPSASTAAVMQPADAPQRNPADRPAMQAAELSAAHFIRQAAEAETHLPELEARDGIPIAMEDIGTSRVWNMRYRFWPNNKSRMYLLENTGDFVRANGLQEGDFIVIYSDVKCGKYLIRGVKVRQPGPKSEGKKSAKSRRNLPATSPAAGNGSSSSHTSQKQ</sequence>
<feature type="compositionally biased region" description="Polar residues" evidence="6">
    <location>
        <begin position="688"/>
        <end position="699"/>
    </location>
</feature>
<keyword evidence="3" id="KW-0238">DNA-binding</keyword>
<dbReference type="InterPro" id="IPR044800">
    <property type="entry name" value="LEC2-like"/>
</dbReference>
<reference evidence="8 9" key="1">
    <citation type="submission" date="2019-09" db="EMBL/GenBank/DDBJ databases">
        <title>A chromosome-level genome assembly of the Chinese tupelo Nyssa sinensis.</title>
        <authorList>
            <person name="Yang X."/>
            <person name="Kang M."/>
            <person name="Yang Y."/>
            <person name="Xiong H."/>
            <person name="Wang M."/>
            <person name="Zhang Z."/>
            <person name="Wang Z."/>
            <person name="Wu H."/>
            <person name="Ma T."/>
            <person name="Liu J."/>
            <person name="Xi Z."/>
        </authorList>
    </citation>
    <scope>NUCLEOTIDE SEQUENCE [LARGE SCALE GENOMIC DNA]</scope>
    <source>
        <strain evidence="8">J267</strain>
        <tissue evidence="8">Leaf</tissue>
    </source>
</reference>
<keyword evidence="2" id="KW-0805">Transcription regulation</keyword>
<dbReference type="GO" id="GO:0003700">
    <property type="term" value="F:DNA-binding transcription factor activity"/>
    <property type="evidence" value="ECO:0007669"/>
    <property type="project" value="InterPro"/>
</dbReference>
<evidence type="ECO:0000256" key="5">
    <source>
        <dbReference type="ARBA" id="ARBA00023242"/>
    </source>
</evidence>
<dbReference type="EMBL" id="CM018034">
    <property type="protein sequence ID" value="KAA8543455.1"/>
    <property type="molecule type" value="Genomic_DNA"/>
</dbReference>
<keyword evidence="4" id="KW-0804">Transcription</keyword>
<dbReference type="PANTHER" id="PTHR31140:SF81">
    <property type="entry name" value="B3 DOMAIN-CONTAINING TRANSCRIPTION FACTOR ABI3"/>
    <property type="match status" value="1"/>
</dbReference>
<dbReference type="Proteomes" id="UP000325577">
    <property type="component" value="Linkage Group LG11"/>
</dbReference>
<evidence type="ECO:0000256" key="1">
    <source>
        <dbReference type="ARBA" id="ARBA00004123"/>
    </source>
</evidence>
<accession>A0A5J5BJZ5</accession>
<feature type="region of interest" description="Disordered" evidence="6">
    <location>
        <begin position="1"/>
        <end position="50"/>
    </location>
</feature>
<dbReference type="AlphaFoldDB" id="A0A5J5BJZ5"/>
<feature type="compositionally biased region" description="Basic and acidic residues" evidence="6">
    <location>
        <begin position="1"/>
        <end position="23"/>
    </location>
</feature>
<feature type="region of interest" description="Disordered" evidence="6">
    <location>
        <begin position="495"/>
        <end position="522"/>
    </location>
</feature>
<dbReference type="Gene3D" id="2.40.330.10">
    <property type="entry name" value="DNA-binding pseudobarrel domain"/>
    <property type="match status" value="1"/>
</dbReference>
<dbReference type="SUPFAM" id="SSF101936">
    <property type="entry name" value="DNA-binding pseudobarrel domain"/>
    <property type="match status" value="1"/>
</dbReference>
<protein>
    <recommendedName>
        <fullName evidence="7">TF-B3 domain-containing protein</fullName>
    </recommendedName>
</protein>
<evidence type="ECO:0000256" key="3">
    <source>
        <dbReference type="ARBA" id="ARBA00023125"/>
    </source>
</evidence>
<dbReference type="GO" id="GO:0005634">
    <property type="term" value="C:nucleus"/>
    <property type="evidence" value="ECO:0007669"/>
    <property type="project" value="UniProtKB-SubCell"/>
</dbReference>
<evidence type="ECO:0000256" key="4">
    <source>
        <dbReference type="ARBA" id="ARBA00023163"/>
    </source>
</evidence>
<comment type="subcellular location">
    <subcellularLocation>
        <location evidence="1">Nucleus</location>
    </subcellularLocation>
</comment>